<dbReference type="Gene3D" id="1.25.40.10">
    <property type="entry name" value="Tetratricopeptide repeat domain"/>
    <property type="match status" value="1"/>
</dbReference>
<sequence length="603" mass="71780">MLKQLKLISIFVLSVFTISCSTTSEQYFKRGEYINAIKTADVELAKVKDNNEKNELISRVNTIISIYENNYNLANTNYSIAESSFNLFKLLHTIEDNKQVLVNTNIQKKYNAIDILEKSIKYTKLYSKENNSLDSLYILLSKLKDEKLMGTKYLGVYQNYSKYVADKYYELAVFYEGSNNLEMALENYIKVNDSYEDFDRNYRNSSNKIYEIKMTIDLNDANKLVKKANEYYLAGNIEKSISLYKEAVSIYSRYNLDEKADIYRAIVKRLTRELDLKTARKYYDEAVNYYNLKSYKYALERFKDSYKLYDKYDDNDMKKLIEGYLEVVNFKIKEEKAKYLFDRGVNLYTNGEYENAKYNFNESKKLYISFSNLEMLKKIDLYLNAIENKMNTKNVDGEKLLENAKQYLNKAVIERNEYKVNEYYEKALDNLNAIIKLNLLPNKIDEINSYIKYIKRNKNISPNNLLYNKYFNNGLEYKKEAEKYIDVEKTNYYYTLAYENFEKALENATTKKEKDDASRYVKLIKKFIIIKEEDINLYNLYYEKAMKDLNDSKYTYIVSNRDEMYKSAIKNLNEAKKYTNDYNLINKLNSMIKEIESRITFKF</sequence>
<dbReference type="SMART" id="SM00028">
    <property type="entry name" value="TPR"/>
    <property type="match status" value="4"/>
</dbReference>
<proteinExistence type="predicted"/>
<accession>A0A6I8MEB5</accession>
<reference evidence="1 2" key="1">
    <citation type="submission" date="2019-10" db="EMBL/GenBank/DDBJ databases">
        <authorList>
            <person name="Blom J."/>
        </authorList>
    </citation>
    <scope>NUCLEOTIDE SEQUENCE [LARGE SCALE GENOMIC DNA]</scope>
    <source>
        <strain evidence="1 2">ES3154-GLU</strain>
    </source>
</reference>
<dbReference type="SUPFAM" id="SSF48452">
    <property type="entry name" value="TPR-like"/>
    <property type="match status" value="1"/>
</dbReference>
<dbReference type="Proteomes" id="UP000419017">
    <property type="component" value="Unassembled WGS sequence"/>
</dbReference>
<dbReference type="PROSITE" id="PS51257">
    <property type="entry name" value="PROKAR_LIPOPROTEIN"/>
    <property type="match status" value="1"/>
</dbReference>
<evidence type="ECO:0000313" key="2">
    <source>
        <dbReference type="Proteomes" id="UP000419017"/>
    </source>
</evidence>
<keyword evidence="2" id="KW-1185">Reference proteome</keyword>
<dbReference type="RefSeq" id="WP_156683428.1">
    <property type="nucleotide sequence ID" value="NZ_CABWIB010000001.1"/>
</dbReference>
<dbReference type="EMBL" id="CABWIB010000001">
    <property type="protein sequence ID" value="VWL85431.1"/>
    <property type="molecule type" value="Genomic_DNA"/>
</dbReference>
<name>A0A6I8MEB5_9FUSO</name>
<gene>
    <name evidence="1" type="ORF">OMES3154_00716</name>
</gene>
<dbReference type="InterPro" id="IPR011990">
    <property type="entry name" value="TPR-like_helical_dom_sf"/>
</dbReference>
<evidence type="ECO:0000313" key="1">
    <source>
        <dbReference type="EMBL" id="VWL85431.1"/>
    </source>
</evidence>
<organism evidence="1 2">
    <name type="scientific">Oceanivirga miroungae</name>
    <dbReference type="NCBI Taxonomy" id="1130046"/>
    <lineage>
        <taxon>Bacteria</taxon>
        <taxon>Fusobacteriati</taxon>
        <taxon>Fusobacteriota</taxon>
        <taxon>Fusobacteriia</taxon>
        <taxon>Fusobacteriales</taxon>
        <taxon>Leptotrichiaceae</taxon>
        <taxon>Oceanivirga</taxon>
    </lineage>
</organism>
<dbReference type="AlphaFoldDB" id="A0A6I8MEB5"/>
<protein>
    <submittedName>
        <fullName evidence="1">Uncharacterized protein</fullName>
    </submittedName>
</protein>
<dbReference type="InterPro" id="IPR019734">
    <property type="entry name" value="TPR_rpt"/>
</dbReference>